<evidence type="ECO:0008006" key="5">
    <source>
        <dbReference type="Google" id="ProtNLM"/>
    </source>
</evidence>
<feature type="coiled-coil region" evidence="1">
    <location>
        <begin position="269"/>
        <end position="296"/>
    </location>
</feature>
<keyword evidence="1" id="KW-0175">Coiled coil</keyword>
<dbReference type="HOGENOM" id="CLU_799591_0_0_1"/>
<evidence type="ECO:0000313" key="4">
    <source>
        <dbReference type="Proteomes" id="UP000008783"/>
    </source>
</evidence>
<proteinExistence type="predicted"/>
<dbReference type="VEuPathDB" id="FungiDB:PGTG_02107"/>
<dbReference type="Pfam" id="PF03357">
    <property type="entry name" value="Snf7"/>
    <property type="match status" value="1"/>
</dbReference>
<dbReference type="STRING" id="418459.E3JX71"/>
<dbReference type="AlphaFoldDB" id="E3JX71"/>
<dbReference type="eggNOG" id="KOG3229">
    <property type="taxonomic scope" value="Eukaryota"/>
</dbReference>
<dbReference type="EMBL" id="DS178266">
    <property type="protein sequence ID" value="EFP76646.2"/>
    <property type="molecule type" value="Genomic_DNA"/>
</dbReference>
<dbReference type="PANTHER" id="PTHR10476">
    <property type="entry name" value="CHARGED MULTIVESICULAR BODY PROTEIN"/>
    <property type="match status" value="1"/>
</dbReference>
<evidence type="ECO:0000256" key="2">
    <source>
        <dbReference type="SAM" id="MobiDB-lite"/>
    </source>
</evidence>
<name>E3JX71_PUCGT</name>
<organism evidence="3 4">
    <name type="scientific">Puccinia graminis f. sp. tritici (strain CRL 75-36-700-3 / race SCCL)</name>
    <name type="common">Black stem rust fungus</name>
    <dbReference type="NCBI Taxonomy" id="418459"/>
    <lineage>
        <taxon>Eukaryota</taxon>
        <taxon>Fungi</taxon>
        <taxon>Dikarya</taxon>
        <taxon>Basidiomycota</taxon>
        <taxon>Pucciniomycotina</taxon>
        <taxon>Pucciniomycetes</taxon>
        <taxon>Pucciniales</taxon>
        <taxon>Pucciniaceae</taxon>
        <taxon>Puccinia</taxon>
    </lineage>
</organism>
<reference evidence="4" key="2">
    <citation type="journal article" date="2011" name="Proc. Natl. Acad. Sci. U.S.A.">
        <title>Obligate biotrophy features unraveled by the genomic analysis of rust fungi.</title>
        <authorList>
            <person name="Duplessis S."/>
            <person name="Cuomo C.A."/>
            <person name="Lin Y.-C."/>
            <person name="Aerts A."/>
            <person name="Tisserant E."/>
            <person name="Veneault-Fourrey C."/>
            <person name="Joly D.L."/>
            <person name="Hacquard S."/>
            <person name="Amselem J."/>
            <person name="Cantarel B.L."/>
            <person name="Chiu R."/>
            <person name="Coutinho P.M."/>
            <person name="Feau N."/>
            <person name="Field M."/>
            <person name="Frey P."/>
            <person name="Gelhaye E."/>
            <person name="Goldberg J."/>
            <person name="Grabherr M.G."/>
            <person name="Kodira C.D."/>
            <person name="Kohler A."/>
            <person name="Kuees U."/>
            <person name="Lindquist E.A."/>
            <person name="Lucas S.M."/>
            <person name="Mago R."/>
            <person name="Mauceli E."/>
            <person name="Morin E."/>
            <person name="Murat C."/>
            <person name="Pangilinan J.L."/>
            <person name="Park R."/>
            <person name="Pearson M."/>
            <person name="Quesneville H."/>
            <person name="Rouhier N."/>
            <person name="Sakthikumar S."/>
            <person name="Salamov A.A."/>
            <person name="Schmutz J."/>
            <person name="Selles B."/>
            <person name="Shapiro H."/>
            <person name="Tanguay P."/>
            <person name="Tuskan G.A."/>
            <person name="Henrissat B."/>
            <person name="Van de Peer Y."/>
            <person name="Rouze P."/>
            <person name="Ellis J.G."/>
            <person name="Dodds P.N."/>
            <person name="Schein J.E."/>
            <person name="Zhong S."/>
            <person name="Hamelin R.C."/>
            <person name="Grigoriev I.V."/>
            <person name="Szabo L.J."/>
            <person name="Martin F."/>
        </authorList>
    </citation>
    <scope>NUCLEOTIDE SEQUENCE [LARGE SCALE GENOMIC DNA]</scope>
    <source>
        <strain evidence="4">CRL 75-36-700-3 / race SCCL</strain>
    </source>
</reference>
<feature type="region of interest" description="Disordered" evidence="2">
    <location>
        <begin position="309"/>
        <end position="332"/>
    </location>
</feature>
<evidence type="ECO:0000313" key="3">
    <source>
        <dbReference type="EMBL" id="EFP76646.2"/>
    </source>
</evidence>
<evidence type="ECO:0000256" key="1">
    <source>
        <dbReference type="SAM" id="Coils"/>
    </source>
</evidence>
<dbReference type="OrthoDB" id="2329734at2759"/>
<feature type="coiled-coil region" evidence="1">
    <location>
        <begin position="151"/>
        <end position="185"/>
    </location>
</feature>
<dbReference type="KEGG" id="pgr:PGTG_02107"/>
<reference key="1">
    <citation type="submission" date="2007-01" db="EMBL/GenBank/DDBJ databases">
        <title>The Genome Sequence of Puccinia graminis f. sp. tritici Strain CRL 75-36-700-3.</title>
        <authorList>
            <consortium name="The Broad Institute Genome Sequencing Platform"/>
            <person name="Birren B."/>
            <person name="Lander E."/>
            <person name="Galagan J."/>
            <person name="Nusbaum C."/>
            <person name="Devon K."/>
            <person name="Cuomo C."/>
            <person name="Jaffe D."/>
            <person name="Butler J."/>
            <person name="Alvarez P."/>
            <person name="Gnerre S."/>
            <person name="Grabherr M."/>
            <person name="Mauceli E."/>
            <person name="Brockman W."/>
            <person name="Young S."/>
            <person name="LaButti K."/>
            <person name="Sykes S."/>
            <person name="DeCaprio D."/>
            <person name="Crawford M."/>
            <person name="Koehrsen M."/>
            <person name="Engels R."/>
            <person name="Montgomery P."/>
            <person name="Pearson M."/>
            <person name="Howarth C."/>
            <person name="Larson L."/>
            <person name="White J."/>
            <person name="Zeng Q."/>
            <person name="Kodira C."/>
            <person name="Yandava C."/>
            <person name="Alvarado L."/>
            <person name="O'Leary S."/>
            <person name="Szabo L."/>
            <person name="Dean R."/>
            <person name="Schein J."/>
        </authorList>
    </citation>
    <scope>NUCLEOTIDE SEQUENCE</scope>
    <source>
        <strain>CRL 75-36-700-3</strain>
    </source>
</reference>
<dbReference type="GeneID" id="10528584"/>
<dbReference type="GO" id="GO:0032509">
    <property type="term" value="P:endosome transport via multivesicular body sorting pathway"/>
    <property type="evidence" value="ECO:0000318"/>
    <property type="project" value="GO_Central"/>
</dbReference>
<dbReference type="InterPro" id="IPR005024">
    <property type="entry name" value="Snf7_fam"/>
</dbReference>
<dbReference type="FunCoup" id="E3JX71">
    <property type="interactions" value="246"/>
</dbReference>
<keyword evidence="4" id="KW-1185">Reference proteome</keyword>
<sequence>MRHPSYKPTSVQYWLRLILDFGRAYWTYVCVGSGPPARSNCLQTGHRGPPPKKPALKDKHYLNTNTKIWLNILTSFFLVGLPRRRYSDHKLGLIDCHPKSQHNQTKKLKPKLHPQLFNTTSNRNEHDMESVNRFLYGPSPEERVRKWQAKIRTEERQMDREIRGIENAQNKVKIQLKQLAAKNDLKNCKTLAKEIVRSNKQKDRLFTSKARLNSIRMQLQHQLATLKISGTLQKSTEIMKLSNSLMKLPELNKTMQEMSQEMMKAGIMSEMVEDAIDTLDEDEEELEEEAEAEVQNVLFNITDGKLGQMGSVSSKLPQSTQISEPAQENDLEDVERMQAQLNGLLQS</sequence>
<dbReference type="InParanoid" id="E3JX71"/>
<dbReference type="Proteomes" id="UP000008783">
    <property type="component" value="Unassembled WGS sequence"/>
</dbReference>
<feature type="compositionally biased region" description="Polar residues" evidence="2">
    <location>
        <begin position="310"/>
        <end position="326"/>
    </location>
</feature>
<dbReference type="GO" id="GO:0045324">
    <property type="term" value="P:late endosome to vacuole transport"/>
    <property type="evidence" value="ECO:0000318"/>
    <property type="project" value="GO_Central"/>
</dbReference>
<accession>E3JX71</accession>
<dbReference type="GO" id="GO:0015031">
    <property type="term" value="P:protein transport"/>
    <property type="evidence" value="ECO:0000318"/>
    <property type="project" value="GO_Central"/>
</dbReference>
<dbReference type="Gene3D" id="6.10.140.1230">
    <property type="match status" value="1"/>
</dbReference>
<dbReference type="RefSeq" id="XP_003321065.2">
    <property type="nucleotide sequence ID" value="XM_003321017.2"/>
</dbReference>
<gene>
    <name evidence="3" type="ORF">PGTG_02107</name>
</gene>
<protein>
    <recommendedName>
        <fullName evidence="5">Charged multivesicular body protein 3</fullName>
    </recommendedName>
</protein>
<dbReference type="GO" id="GO:0005771">
    <property type="term" value="C:multivesicular body"/>
    <property type="evidence" value="ECO:0000318"/>
    <property type="project" value="GO_Central"/>
</dbReference>
<dbReference type="GO" id="GO:0000815">
    <property type="term" value="C:ESCRT III complex"/>
    <property type="evidence" value="ECO:0000318"/>
    <property type="project" value="GO_Central"/>
</dbReference>